<dbReference type="Pfam" id="PF01632">
    <property type="entry name" value="Ribosomal_L35p"/>
    <property type="match status" value="1"/>
</dbReference>
<dbReference type="GO" id="GO:0003735">
    <property type="term" value="F:structural constituent of ribosome"/>
    <property type="evidence" value="ECO:0007669"/>
    <property type="project" value="InterPro"/>
</dbReference>
<dbReference type="AlphaFoldDB" id="A0A137PHV8"/>
<keyword evidence="5" id="KW-1185">Reference proteome</keyword>
<dbReference type="EMBL" id="KQ964422">
    <property type="protein sequence ID" value="KXN74555.1"/>
    <property type="molecule type" value="Genomic_DNA"/>
</dbReference>
<evidence type="ECO:0000313" key="4">
    <source>
        <dbReference type="EMBL" id="KXN74555.1"/>
    </source>
</evidence>
<protein>
    <recommendedName>
        <fullName evidence="6">50S ribosomal protein L35</fullName>
    </recommendedName>
</protein>
<dbReference type="InterPro" id="IPR021137">
    <property type="entry name" value="Ribosomal_bL35-like"/>
</dbReference>
<accession>A0A137PHV8</accession>
<gene>
    <name evidence="4" type="ORF">CONCODRAFT_2361</name>
</gene>
<evidence type="ECO:0000256" key="3">
    <source>
        <dbReference type="ARBA" id="ARBA00023274"/>
    </source>
</evidence>
<dbReference type="GO" id="GO:0015934">
    <property type="term" value="C:large ribosomal subunit"/>
    <property type="evidence" value="ECO:0007669"/>
    <property type="project" value="TreeGrafter"/>
</dbReference>
<evidence type="ECO:0000256" key="1">
    <source>
        <dbReference type="ARBA" id="ARBA00006598"/>
    </source>
</evidence>
<dbReference type="InterPro" id="IPR001706">
    <property type="entry name" value="Ribosomal_bL35"/>
</dbReference>
<comment type="similarity">
    <text evidence="1">Belongs to the bacterial ribosomal protein bL35 family.</text>
</comment>
<name>A0A137PHV8_CONC2</name>
<evidence type="ECO:0000256" key="2">
    <source>
        <dbReference type="ARBA" id="ARBA00022980"/>
    </source>
</evidence>
<keyword evidence="2" id="KW-0689">Ribosomal protein</keyword>
<evidence type="ECO:0008006" key="6">
    <source>
        <dbReference type="Google" id="ProtNLM"/>
    </source>
</evidence>
<reference evidence="4 5" key="1">
    <citation type="journal article" date="2015" name="Genome Biol. Evol.">
        <title>Phylogenomic analyses indicate that early fungi evolved digesting cell walls of algal ancestors of land plants.</title>
        <authorList>
            <person name="Chang Y."/>
            <person name="Wang S."/>
            <person name="Sekimoto S."/>
            <person name="Aerts A.L."/>
            <person name="Choi C."/>
            <person name="Clum A."/>
            <person name="LaButti K.M."/>
            <person name="Lindquist E.A."/>
            <person name="Yee Ngan C."/>
            <person name="Ohm R.A."/>
            <person name="Salamov A.A."/>
            <person name="Grigoriev I.V."/>
            <person name="Spatafora J.W."/>
            <person name="Berbee M.L."/>
        </authorList>
    </citation>
    <scope>NUCLEOTIDE SEQUENCE [LARGE SCALE GENOMIC DNA]</scope>
    <source>
        <strain evidence="4 5">NRRL 28638</strain>
    </source>
</reference>
<dbReference type="SUPFAM" id="SSF143034">
    <property type="entry name" value="L35p-like"/>
    <property type="match status" value="1"/>
</dbReference>
<proteinExistence type="inferred from homology"/>
<organism evidence="4 5">
    <name type="scientific">Conidiobolus coronatus (strain ATCC 28846 / CBS 209.66 / NRRL 28638)</name>
    <name type="common">Delacroixia coronata</name>
    <dbReference type="NCBI Taxonomy" id="796925"/>
    <lineage>
        <taxon>Eukaryota</taxon>
        <taxon>Fungi</taxon>
        <taxon>Fungi incertae sedis</taxon>
        <taxon>Zoopagomycota</taxon>
        <taxon>Entomophthoromycotina</taxon>
        <taxon>Entomophthoromycetes</taxon>
        <taxon>Entomophthorales</taxon>
        <taxon>Ancylistaceae</taxon>
        <taxon>Conidiobolus</taxon>
    </lineage>
</organism>
<keyword evidence="3" id="KW-0687">Ribonucleoprotein</keyword>
<sequence>MSLFSKLFNPQQLFKTTQTISTGLFNFQALRFKSYKLKSHSGASKRFMKLGNGTFKRGVSGRSHLNIGTSGVKRAETRKPVITNNTQSKTLAKMLPH</sequence>
<dbReference type="PANTHER" id="PTHR33343">
    <property type="entry name" value="54S RIBOSOMAL PROTEIN BL35M"/>
    <property type="match status" value="1"/>
</dbReference>
<dbReference type="GO" id="GO:0006412">
    <property type="term" value="P:translation"/>
    <property type="evidence" value="ECO:0007669"/>
    <property type="project" value="InterPro"/>
</dbReference>
<dbReference type="OMA" id="NTQKKML"/>
<dbReference type="PROSITE" id="PS00936">
    <property type="entry name" value="RIBOSOMAL_L35"/>
    <property type="match status" value="1"/>
</dbReference>
<dbReference type="Gene3D" id="4.10.410.60">
    <property type="match status" value="1"/>
</dbReference>
<evidence type="ECO:0000313" key="5">
    <source>
        <dbReference type="Proteomes" id="UP000070444"/>
    </source>
</evidence>
<dbReference type="Proteomes" id="UP000070444">
    <property type="component" value="Unassembled WGS sequence"/>
</dbReference>
<dbReference type="STRING" id="796925.A0A137PHV8"/>
<dbReference type="InterPro" id="IPR037229">
    <property type="entry name" value="Ribosomal_bL35_sf"/>
</dbReference>
<dbReference type="OrthoDB" id="162638at2759"/>
<dbReference type="InterPro" id="IPR018265">
    <property type="entry name" value="Ribosomal_bL35_CS"/>
</dbReference>
<dbReference type="PANTHER" id="PTHR33343:SF1">
    <property type="entry name" value="LARGE RIBOSOMAL SUBUNIT PROTEIN BL35M"/>
    <property type="match status" value="1"/>
</dbReference>